<dbReference type="PRINTS" id="PR00411">
    <property type="entry name" value="PNDRDTASEI"/>
</dbReference>
<reference evidence="6" key="1">
    <citation type="journal article" date="2020" name="mSystems">
        <title>Genome- and Community-Level Interaction Insights into Carbon Utilization and Element Cycling Functions of Hydrothermarchaeota in Hydrothermal Sediment.</title>
        <authorList>
            <person name="Zhou Z."/>
            <person name="Liu Y."/>
            <person name="Xu W."/>
            <person name="Pan J."/>
            <person name="Luo Z.H."/>
            <person name="Li M."/>
        </authorList>
    </citation>
    <scope>NUCLEOTIDE SEQUENCE [LARGE SCALE GENOMIC DNA]</scope>
    <source>
        <strain evidence="6">HyVt-443</strain>
    </source>
</reference>
<keyword evidence="3" id="KW-0560">Oxidoreductase</keyword>
<keyword evidence="5" id="KW-0411">Iron-sulfur</keyword>
<gene>
    <name evidence="6" type="ORF">ENI96_03815</name>
</gene>
<dbReference type="PANTHER" id="PTHR43498:SF1">
    <property type="entry name" value="COB--COM HETERODISULFIDE REDUCTASE IRON-SULFUR SUBUNIT A"/>
    <property type="match status" value="1"/>
</dbReference>
<keyword evidence="4" id="KW-0408">Iron</keyword>
<dbReference type="PANTHER" id="PTHR43498">
    <property type="entry name" value="FERREDOXIN:COB-COM HETERODISULFIDE REDUCTASE SUBUNIT A"/>
    <property type="match status" value="1"/>
</dbReference>
<evidence type="ECO:0000313" key="6">
    <source>
        <dbReference type="EMBL" id="HEB95543.1"/>
    </source>
</evidence>
<dbReference type="SUPFAM" id="SSF51971">
    <property type="entry name" value="Nucleotide-binding domain"/>
    <property type="match status" value="1"/>
</dbReference>
<dbReference type="GO" id="GO:0051539">
    <property type="term" value="F:4 iron, 4 sulfur cluster binding"/>
    <property type="evidence" value="ECO:0007669"/>
    <property type="project" value="UniProtKB-KW"/>
</dbReference>
<proteinExistence type="predicted"/>
<dbReference type="GO" id="GO:0016491">
    <property type="term" value="F:oxidoreductase activity"/>
    <property type="evidence" value="ECO:0007669"/>
    <property type="project" value="UniProtKB-KW"/>
</dbReference>
<evidence type="ECO:0000256" key="4">
    <source>
        <dbReference type="ARBA" id="ARBA00023004"/>
    </source>
</evidence>
<accession>A0A831RJ21</accession>
<evidence type="ECO:0000256" key="5">
    <source>
        <dbReference type="ARBA" id="ARBA00023014"/>
    </source>
</evidence>
<dbReference type="Proteomes" id="UP000886251">
    <property type="component" value="Unassembled WGS sequence"/>
</dbReference>
<evidence type="ECO:0000256" key="2">
    <source>
        <dbReference type="ARBA" id="ARBA00022723"/>
    </source>
</evidence>
<dbReference type="InterPro" id="IPR036188">
    <property type="entry name" value="FAD/NAD-bd_sf"/>
</dbReference>
<dbReference type="EMBL" id="DRKP01000047">
    <property type="protein sequence ID" value="HEB95543.1"/>
    <property type="molecule type" value="Genomic_DNA"/>
</dbReference>
<organism evidence="6">
    <name type="scientific">Sedimenticola thiotaurini</name>
    <dbReference type="NCBI Taxonomy" id="1543721"/>
    <lineage>
        <taxon>Bacteria</taxon>
        <taxon>Pseudomonadati</taxon>
        <taxon>Pseudomonadota</taxon>
        <taxon>Gammaproteobacteria</taxon>
        <taxon>Chromatiales</taxon>
        <taxon>Sedimenticolaceae</taxon>
        <taxon>Sedimenticola</taxon>
    </lineage>
</organism>
<keyword evidence="1" id="KW-0004">4Fe-4S</keyword>
<dbReference type="PRINTS" id="PR00368">
    <property type="entry name" value="FADPNR"/>
</dbReference>
<protein>
    <submittedName>
        <fullName evidence="6">CoB--CoM heterodisulfide reductase iron-sulfur subunit A family protein</fullName>
    </submittedName>
</protein>
<sequence>MTEVIATNQTILVVGGGISGLTAALEAAETGKQVVLVEKRPFVGGRVTQLYKYFPKLCFPTCGLEINQRRAKMNPNLTIITMAEVTDIQGEAGNYTATVRISPRYVNDKCTACGDCGRAVESEFDNEFNYGLGGLAKRKGAYLPHTMAHPQQYVLDPRIIGTDDAQKAKEACKYDAIDLEMQEETVEFKAGAVIWATGWRPYDANRIQPYGYDRFDNVITNVEFERMADPKGPTGGKLLRPSDGKEAKNIAFIQCAGSRDKNHLLHCSRICCMATLKQTHFVQDAWGDEGKSTVYYIDIRAIDRFEDFYQNVKANPNVKFIKSKVASITLNRENGNPILNGVDVESYNRDGNGGYDRYSTEYDLVVLAIGMEPSVDKESFPVDISINEEGFIEPAPENGGVFAAGCASDALDVNRAVQQATGAALRAIQVVNRVAGTEG</sequence>
<keyword evidence="2" id="KW-0479">Metal-binding</keyword>
<evidence type="ECO:0000256" key="1">
    <source>
        <dbReference type="ARBA" id="ARBA00022485"/>
    </source>
</evidence>
<dbReference type="InterPro" id="IPR039650">
    <property type="entry name" value="HdrA-like"/>
</dbReference>
<dbReference type="Pfam" id="PF12831">
    <property type="entry name" value="FAD_oxidored"/>
    <property type="match status" value="1"/>
</dbReference>
<evidence type="ECO:0000256" key="3">
    <source>
        <dbReference type="ARBA" id="ARBA00023002"/>
    </source>
</evidence>
<dbReference type="Gene3D" id="3.50.50.60">
    <property type="entry name" value="FAD/NAD(P)-binding domain"/>
    <property type="match status" value="1"/>
</dbReference>
<name>A0A831RJ21_9GAMM</name>
<dbReference type="AlphaFoldDB" id="A0A831RJ21"/>
<dbReference type="GO" id="GO:0046872">
    <property type="term" value="F:metal ion binding"/>
    <property type="evidence" value="ECO:0007669"/>
    <property type="project" value="UniProtKB-KW"/>
</dbReference>
<comment type="caution">
    <text evidence="6">The sequence shown here is derived from an EMBL/GenBank/DDBJ whole genome shotgun (WGS) entry which is preliminary data.</text>
</comment>